<dbReference type="OrthoDB" id="10033535at2759"/>
<dbReference type="AlphaFoldDB" id="A0A401T5N0"/>
<name>A0A401T5N0_CHIPU</name>
<proteinExistence type="predicted"/>
<protein>
    <recommendedName>
        <fullName evidence="5">Secreted protein</fullName>
    </recommendedName>
</protein>
<evidence type="ECO:0000313" key="3">
    <source>
        <dbReference type="EMBL" id="GCC37920.1"/>
    </source>
</evidence>
<feature type="region of interest" description="Disordered" evidence="1">
    <location>
        <begin position="32"/>
        <end position="55"/>
    </location>
</feature>
<comment type="caution">
    <text evidence="3">The sequence shown here is derived from an EMBL/GenBank/DDBJ whole genome shotgun (WGS) entry which is preliminary data.</text>
</comment>
<evidence type="ECO:0000313" key="4">
    <source>
        <dbReference type="Proteomes" id="UP000287033"/>
    </source>
</evidence>
<sequence length="123" mass="13588">MGSVSGGMRCMKYLLFTFNLFFWVSDRGEGEAEIERGPERERGTETGELQSGGAPNAVLRPFACLLARLCESESPLLFADGRLLQSPVRVSTEPDQTAHSPHSSLAAGRLPHVFWAVFSKYLR</sequence>
<evidence type="ECO:0008006" key="5">
    <source>
        <dbReference type="Google" id="ProtNLM"/>
    </source>
</evidence>
<dbReference type="EMBL" id="BEZZ01001080">
    <property type="protein sequence ID" value="GCC37920.1"/>
    <property type="molecule type" value="Genomic_DNA"/>
</dbReference>
<accession>A0A401T5N0</accession>
<feature type="compositionally biased region" description="Basic and acidic residues" evidence="1">
    <location>
        <begin position="32"/>
        <end position="45"/>
    </location>
</feature>
<gene>
    <name evidence="3" type="ORF">chiPu_0016430</name>
</gene>
<organism evidence="3 4">
    <name type="scientific">Chiloscyllium punctatum</name>
    <name type="common">Brownbanded bambooshark</name>
    <name type="synonym">Hemiscyllium punctatum</name>
    <dbReference type="NCBI Taxonomy" id="137246"/>
    <lineage>
        <taxon>Eukaryota</taxon>
        <taxon>Metazoa</taxon>
        <taxon>Chordata</taxon>
        <taxon>Craniata</taxon>
        <taxon>Vertebrata</taxon>
        <taxon>Chondrichthyes</taxon>
        <taxon>Elasmobranchii</taxon>
        <taxon>Galeomorphii</taxon>
        <taxon>Galeoidea</taxon>
        <taxon>Orectolobiformes</taxon>
        <taxon>Hemiscylliidae</taxon>
        <taxon>Chiloscyllium</taxon>
    </lineage>
</organism>
<reference evidence="3 4" key="1">
    <citation type="journal article" date="2018" name="Nat. Ecol. Evol.">
        <title>Shark genomes provide insights into elasmobranch evolution and the origin of vertebrates.</title>
        <authorList>
            <person name="Hara Y"/>
            <person name="Yamaguchi K"/>
            <person name="Onimaru K"/>
            <person name="Kadota M"/>
            <person name="Koyanagi M"/>
            <person name="Keeley SD"/>
            <person name="Tatsumi K"/>
            <person name="Tanaka K"/>
            <person name="Motone F"/>
            <person name="Kageyama Y"/>
            <person name="Nozu R"/>
            <person name="Adachi N"/>
            <person name="Nishimura O"/>
            <person name="Nakagawa R"/>
            <person name="Tanegashima C"/>
            <person name="Kiyatake I"/>
            <person name="Matsumoto R"/>
            <person name="Murakumo K"/>
            <person name="Nishida K"/>
            <person name="Terakita A"/>
            <person name="Kuratani S"/>
            <person name="Sato K"/>
            <person name="Hyodo S Kuraku.S."/>
        </authorList>
    </citation>
    <scope>NUCLEOTIDE SEQUENCE [LARGE SCALE GENOMIC DNA]</scope>
</reference>
<keyword evidence="2" id="KW-0732">Signal</keyword>
<keyword evidence="4" id="KW-1185">Reference proteome</keyword>
<feature type="signal peptide" evidence="2">
    <location>
        <begin position="1"/>
        <end position="30"/>
    </location>
</feature>
<dbReference type="Proteomes" id="UP000287033">
    <property type="component" value="Unassembled WGS sequence"/>
</dbReference>
<feature type="chain" id="PRO_5019169901" description="Secreted protein" evidence="2">
    <location>
        <begin position="31"/>
        <end position="123"/>
    </location>
</feature>
<evidence type="ECO:0000256" key="2">
    <source>
        <dbReference type="SAM" id="SignalP"/>
    </source>
</evidence>
<evidence type="ECO:0000256" key="1">
    <source>
        <dbReference type="SAM" id="MobiDB-lite"/>
    </source>
</evidence>